<dbReference type="Gene3D" id="3.30.1490.50">
    <property type="match status" value="1"/>
</dbReference>
<evidence type="ECO:0000256" key="7">
    <source>
        <dbReference type="ARBA" id="ARBA00022840"/>
    </source>
</evidence>
<dbReference type="Gene3D" id="3.30.1490.80">
    <property type="match status" value="1"/>
</dbReference>
<keyword evidence="4 9" id="KW-0317">Glutathione biosynthesis</keyword>
<keyword evidence="7 9" id="KW-0067">ATP-binding</keyword>
<proteinExistence type="inferred from homology"/>
<dbReference type="Gene3D" id="3.30.470.20">
    <property type="entry name" value="ATP-grasp fold, B domain"/>
    <property type="match status" value="1"/>
</dbReference>
<evidence type="ECO:0000256" key="3">
    <source>
        <dbReference type="ARBA" id="ARBA00022598"/>
    </source>
</evidence>
<evidence type="ECO:0000256" key="5">
    <source>
        <dbReference type="ARBA" id="ARBA00022723"/>
    </source>
</evidence>
<keyword evidence="3 9" id="KW-0436">Ligase</keyword>
<dbReference type="PANTHER" id="PTHR11130">
    <property type="entry name" value="GLUTATHIONE SYNTHETASE"/>
    <property type="match status" value="1"/>
</dbReference>
<dbReference type="Pfam" id="PF03917">
    <property type="entry name" value="GSH_synth_ATP"/>
    <property type="match status" value="1"/>
</dbReference>
<feature type="binding site" evidence="12">
    <location>
        <begin position="521"/>
        <end position="522"/>
    </location>
    <ligand>
        <name>substrate</name>
    </ligand>
</feature>
<dbReference type="SUPFAM" id="SSF52440">
    <property type="entry name" value="PreATP-grasp domain"/>
    <property type="match status" value="1"/>
</dbReference>
<sequence length="536" mass="58865">MANTIYTHYPPELDGQQEAFLVQTVKNWTVEHALTVRPSAAIVPSEFNSGNMLATNAPVTLFPSPFPESCFDQARGLQRVYNELYAAIASDEQWLETVLKELIEVDDFLANLWKIYLDVRREGHAQHLSLGLFRSDYMLHTPDDGPKSLRQVEFNTISSSFGGLSCRVAEMHTHLATYPSPQHPIAYPPHPLFNNSEDSPIKTTGRPPVNTAISTLTAGLAAAHQAYGPSKSTPQLPTCVLFVVQDTERNVFDQLALSSYLHKEHGIPSFRLPTSKITAYTTVAGTPERPLIYTPPSDTSTQYEVTVVYYRAFYAPTDYTDAHAWGARHSLERSAAIKCPSVLLQLAGSKKVQQVLTSKPPGPYHLKSFLPKHTDSTLESLRSTFAPQYSLSSSDPAVPAEGIKLALDPATAANHVLKPQREGGGNNIYRSNIPGFLKSIPESQWKQYILMELIHPPKDAKNFALRSDGAAALGNVISELGIFGTCLWRNTPGSTAPEILHNTEGGYLLRTKSKESDEGGVAAGFSSLDSVILYKD</sequence>
<evidence type="ECO:0000256" key="9">
    <source>
        <dbReference type="PIRNR" id="PIRNR001558"/>
    </source>
</evidence>
<dbReference type="GO" id="GO:0043295">
    <property type="term" value="F:glutathione binding"/>
    <property type="evidence" value="ECO:0007669"/>
    <property type="project" value="UniProtKB-UniRule"/>
</dbReference>
<keyword evidence="5 9" id="KW-0479">Metal-binding</keyword>
<dbReference type="InterPro" id="IPR014042">
    <property type="entry name" value="Glutathione_synthase_a-hlx"/>
</dbReference>
<evidence type="ECO:0000256" key="1">
    <source>
        <dbReference type="ARBA" id="ARBA00004965"/>
    </source>
</evidence>
<dbReference type="UniPathway" id="UPA00142">
    <property type="reaction ID" value="UER00210"/>
</dbReference>
<dbReference type="InterPro" id="IPR004887">
    <property type="entry name" value="GSH_synth_subst-bd"/>
</dbReference>
<dbReference type="AlphaFoldDB" id="A0A0D2BPE4"/>
<dbReference type="GeneID" id="27328048"/>
<evidence type="ECO:0000256" key="4">
    <source>
        <dbReference type="ARBA" id="ARBA00022684"/>
    </source>
</evidence>
<gene>
    <name evidence="14" type="ORF">PV08_00965</name>
</gene>
<accession>A0A0D2BPE4</accession>
<feature type="binding site" evidence="10">
    <location>
        <position position="254"/>
    </location>
    <ligand>
        <name>substrate</name>
    </ligand>
</feature>
<feature type="binding site" evidence="12">
    <location>
        <begin position="248"/>
        <end position="250"/>
    </location>
    <ligand>
        <name>substrate</name>
    </ligand>
</feature>
<dbReference type="Proteomes" id="UP000053328">
    <property type="component" value="Unassembled WGS sequence"/>
</dbReference>
<feature type="binding site" evidence="10">
    <location>
        <position position="518"/>
    </location>
    <ligand>
        <name>ATP</name>
        <dbReference type="ChEBI" id="CHEBI:30616"/>
    </ligand>
</feature>
<dbReference type="EC" id="6.3.2.3" evidence="9"/>
<feature type="binding site" evidence="10">
    <location>
        <position position="429"/>
    </location>
    <ligand>
        <name>ATP</name>
        <dbReference type="ChEBI" id="CHEBI:30616"/>
    </ligand>
</feature>
<evidence type="ECO:0000313" key="15">
    <source>
        <dbReference type="Proteomes" id="UP000053328"/>
    </source>
</evidence>
<dbReference type="HOGENOM" id="CLU_025152_2_1_1"/>
<feature type="binding site" evidence="10">
    <location>
        <position position="134"/>
    </location>
    <ligand>
        <name>substrate</name>
    </ligand>
</feature>
<dbReference type="FunFam" id="3.30.1490.50:FF:000002">
    <property type="entry name" value="Glutathione synthetase"/>
    <property type="match status" value="1"/>
</dbReference>
<dbReference type="InterPro" id="IPR005615">
    <property type="entry name" value="Glutathione_synthase"/>
</dbReference>
<evidence type="ECO:0000313" key="14">
    <source>
        <dbReference type="EMBL" id="KIW20390.1"/>
    </source>
</evidence>
<comment type="cofactor">
    <cofactor evidence="9 11">
        <name>Mg(2+)</name>
        <dbReference type="ChEBI" id="CHEBI:18420"/>
    </cofactor>
    <text evidence="9 11">Binds 1 Mg(2+) ion per subunit.</text>
</comment>
<dbReference type="EMBL" id="KN847492">
    <property type="protein sequence ID" value="KIW20390.1"/>
    <property type="molecule type" value="Genomic_DNA"/>
</dbReference>
<feature type="binding site" evidence="10">
    <location>
        <position position="479"/>
    </location>
    <ligand>
        <name>ATP</name>
        <dbReference type="ChEBI" id="CHEBI:30616"/>
    </ligand>
</feature>
<feature type="binding site" evidence="10">
    <location>
        <position position="510"/>
    </location>
    <ligand>
        <name>substrate</name>
    </ligand>
</feature>
<feature type="binding site" evidence="12">
    <location>
        <begin position="311"/>
        <end position="314"/>
    </location>
    <ligand>
        <name>substrate</name>
    </ligand>
</feature>
<dbReference type="GO" id="GO:0005524">
    <property type="term" value="F:ATP binding"/>
    <property type="evidence" value="ECO:0007669"/>
    <property type="project" value="UniProtKB-UniRule"/>
</dbReference>
<dbReference type="SUPFAM" id="SSF56059">
    <property type="entry name" value="Glutathione synthetase ATP-binding domain-like"/>
    <property type="match status" value="1"/>
</dbReference>
<evidence type="ECO:0000256" key="6">
    <source>
        <dbReference type="ARBA" id="ARBA00022741"/>
    </source>
</evidence>
<feature type="binding site" evidence="11">
    <location>
        <position position="422"/>
    </location>
    <ligand>
        <name>Mg(2+)</name>
        <dbReference type="ChEBI" id="CHEBI:18420"/>
    </ligand>
</feature>
<comment type="similarity">
    <text evidence="2 9">Belongs to the eukaryotic GSH synthase family.</text>
</comment>
<evidence type="ECO:0000256" key="11">
    <source>
        <dbReference type="PIRSR" id="PIRSR001558-2"/>
    </source>
</evidence>
<dbReference type="InterPro" id="IPR014049">
    <property type="entry name" value="Glutathione_synthase_N_euk"/>
</dbReference>
<feature type="binding site" evidence="12">
    <location>
        <begin position="157"/>
        <end position="160"/>
    </location>
    <ligand>
        <name>substrate</name>
    </ligand>
</feature>
<dbReference type="InterPro" id="IPR016185">
    <property type="entry name" value="PreATP-grasp_dom_sf"/>
</dbReference>
<dbReference type="STRING" id="91928.A0A0D2BPE4"/>
<dbReference type="Gene3D" id="1.10.1080.10">
    <property type="entry name" value="Glutathione Synthetase, Chain A, domain 3"/>
    <property type="match status" value="1"/>
</dbReference>
<dbReference type="OrthoDB" id="2020073at2759"/>
<keyword evidence="6 9" id="KW-0547">Nucleotide-binding</keyword>
<evidence type="ECO:0000256" key="2">
    <source>
        <dbReference type="ARBA" id="ARBA00010385"/>
    </source>
</evidence>
<dbReference type="GO" id="GO:0000287">
    <property type="term" value="F:magnesium ion binding"/>
    <property type="evidence" value="ECO:0007669"/>
    <property type="project" value="UniProtKB-UniRule"/>
</dbReference>
<feature type="domain" description="Glutathione synthase substrate-binding" evidence="13">
    <location>
        <begin position="238"/>
        <end position="347"/>
    </location>
</feature>
<feature type="binding site" evidence="11">
    <location>
        <position position="155"/>
    </location>
    <ligand>
        <name>Mg(2+)</name>
        <dbReference type="ChEBI" id="CHEBI:18420"/>
    </ligand>
</feature>
<name>A0A0D2BPE4_9EURO</name>
<dbReference type="Gene3D" id="3.40.50.1760">
    <property type="entry name" value="Glutathione synthase, substrate-binding domain superfamily, eukaryotic"/>
    <property type="match status" value="1"/>
</dbReference>
<dbReference type="RefSeq" id="XP_016240606.1">
    <property type="nucleotide sequence ID" value="XM_016375330.1"/>
</dbReference>
<dbReference type="VEuPathDB" id="FungiDB:PV08_00965"/>
<dbReference type="PANTHER" id="PTHR11130:SF0">
    <property type="entry name" value="GLUTATHIONE SYNTHETASE"/>
    <property type="match status" value="1"/>
</dbReference>
<dbReference type="InterPro" id="IPR014709">
    <property type="entry name" value="Glutathione_synthase_C_euk"/>
</dbReference>
<evidence type="ECO:0000256" key="8">
    <source>
        <dbReference type="ARBA" id="ARBA00022842"/>
    </source>
</evidence>
<dbReference type="Pfam" id="PF03199">
    <property type="entry name" value="GSH_synthase"/>
    <property type="match status" value="1"/>
</dbReference>
<feature type="binding site" evidence="10">
    <location>
        <position position="350"/>
    </location>
    <ligand>
        <name>ATP</name>
        <dbReference type="ChEBI" id="CHEBI:30616"/>
    </ligand>
</feature>
<protein>
    <recommendedName>
        <fullName evidence="9">Glutathione synthetase</fullName>
        <shortName evidence="9">GSH-S</shortName>
        <ecNumber evidence="9">6.3.2.3</ecNumber>
    </recommendedName>
</protein>
<evidence type="ECO:0000256" key="10">
    <source>
        <dbReference type="PIRSR" id="PIRSR001558-1"/>
    </source>
</evidence>
<dbReference type="InterPro" id="IPR037013">
    <property type="entry name" value="GSH-S_sub-bd_sf"/>
</dbReference>
<dbReference type="PIRSF" id="PIRSF001558">
    <property type="entry name" value="GSHase"/>
    <property type="match status" value="1"/>
</dbReference>
<dbReference type="NCBIfam" id="TIGR01986">
    <property type="entry name" value="glut_syn_euk"/>
    <property type="match status" value="1"/>
</dbReference>
<comment type="pathway">
    <text evidence="1 9">Sulfur metabolism; glutathione biosynthesis; glutathione from L-cysteine and L-glutamate: step 2/2.</text>
</comment>
<reference evidence="14 15" key="1">
    <citation type="submission" date="2015-01" db="EMBL/GenBank/DDBJ databases">
        <title>The Genome Sequence of Exophiala spinifera CBS89968.</title>
        <authorList>
            <consortium name="The Broad Institute Genomics Platform"/>
            <person name="Cuomo C."/>
            <person name="de Hoog S."/>
            <person name="Gorbushina A."/>
            <person name="Stielow B."/>
            <person name="Teixiera M."/>
            <person name="Abouelleil A."/>
            <person name="Chapman S.B."/>
            <person name="Priest M."/>
            <person name="Young S.K."/>
            <person name="Wortman J."/>
            <person name="Nusbaum C."/>
            <person name="Birren B."/>
        </authorList>
    </citation>
    <scope>NUCLEOTIDE SEQUENCE [LARGE SCALE GENOMIC DNA]</scope>
    <source>
        <strain evidence="14 15">CBS 89968</strain>
    </source>
</reference>
<dbReference type="GO" id="GO:0004363">
    <property type="term" value="F:glutathione synthase activity"/>
    <property type="evidence" value="ECO:0007669"/>
    <property type="project" value="UniProtKB-UniRule"/>
</dbReference>
<comment type="catalytic activity">
    <reaction evidence="9">
        <text>gamma-L-glutamyl-L-cysteine + glycine + ATP = glutathione + ADP + phosphate + H(+)</text>
        <dbReference type="Rhea" id="RHEA:13557"/>
        <dbReference type="ChEBI" id="CHEBI:15378"/>
        <dbReference type="ChEBI" id="CHEBI:30616"/>
        <dbReference type="ChEBI" id="CHEBI:43474"/>
        <dbReference type="ChEBI" id="CHEBI:57305"/>
        <dbReference type="ChEBI" id="CHEBI:57925"/>
        <dbReference type="ChEBI" id="CHEBI:58173"/>
        <dbReference type="ChEBI" id="CHEBI:456216"/>
        <dbReference type="EC" id="6.3.2.3"/>
    </reaction>
</comment>
<feature type="binding site" evidence="11">
    <location>
        <position position="153"/>
    </location>
    <ligand>
        <name>Mg(2+)</name>
        <dbReference type="ChEBI" id="CHEBI:18420"/>
    </ligand>
</feature>
<feature type="binding site" evidence="10">
    <location>
        <position position="153"/>
    </location>
    <ligand>
        <name>ATP</name>
        <dbReference type="ChEBI" id="CHEBI:30616"/>
    </ligand>
</feature>
<keyword evidence="15" id="KW-1185">Reference proteome</keyword>
<dbReference type="GO" id="GO:0005829">
    <property type="term" value="C:cytosol"/>
    <property type="evidence" value="ECO:0007669"/>
    <property type="project" value="TreeGrafter"/>
</dbReference>
<feature type="binding site" evidence="10">
    <location>
        <position position="512"/>
    </location>
    <ligand>
        <name>ATP</name>
        <dbReference type="ChEBI" id="CHEBI:30616"/>
    </ligand>
</feature>
<keyword evidence="8 9" id="KW-0460">Magnesium</keyword>
<feature type="binding site" evidence="10">
    <location>
        <begin position="418"/>
        <end position="427"/>
    </location>
    <ligand>
        <name>ATP</name>
        <dbReference type="ChEBI" id="CHEBI:30616"/>
    </ligand>
</feature>
<organism evidence="14 15">
    <name type="scientific">Exophiala spinifera</name>
    <dbReference type="NCBI Taxonomy" id="91928"/>
    <lineage>
        <taxon>Eukaryota</taxon>
        <taxon>Fungi</taxon>
        <taxon>Dikarya</taxon>
        <taxon>Ascomycota</taxon>
        <taxon>Pezizomycotina</taxon>
        <taxon>Eurotiomycetes</taxon>
        <taxon>Chaetothyriomycetidae</taxon>
        <taxon>Chaetothyriales</taxon>
        <taxon>Herpotrichiellaceae</taxon>
        <taxon>Exophiala</taxon>
    </lineage>
</organism>
<evidence type="ECO:0000256" key="12">
    <source>
        <dbReference type="PIRSR" id="PIRSR001558-3"/>
    </source>
</evidence>
<feature type="binding site" evidence="10">
    <location>
        <begin position="451"/>
        <end position="454"/>
    </location>
    <ligand>
        <name>ATP</name>
        <dbReference type="ChEBI" id="CHEBI:30616"/>
    </ligand>
</feature>
<evidence type="ECO:0000259" key="13">
    <source>
        <dbReference type="Pfam" id="PF03199"/>
    </source>
</evidence>